<evidence type="ECO:0008006" key="9">
    <source>
        <dbReference type="Google" id="ProtNLM"/>
    </source>
</evidence>
<keyword evidence="2" id="KW-0645">Protease</keyword>
<dbReference type="Pfam" id="PF14541">
    <property type="entry name" value="TAXi_C"/>
    <property type="match status" value="1"/>
</dbReference>
<keyword evidence="8" id="KW-1185">Reference proteome</keyword>
<sequence length="303" mass="33753">MGLQNQPTGTSLIQSVPGSPARRTSYTPLRPTSVRLVRKELHFRSREKLPHNHPSARFFRRSGNGDSVFYLLYGSGESAQGIVSVETFSFPSHGKSYERIDGVGFGCANKQLGRFRRSVTDIMGMHRSPLSLIGEMGSKSARRFSYCLPPVDSRINTTILSVNLSDISVGGRRLNLPNGTFPSGCMLDIGCSGSYLETCAHNEVVRVLMQHFSRYNLSRIAVGGPSSQLGQLCYRVRRGFSSFPNMTLHFQGANFEVRSDQFCLTMFTKDRMTIVGAFQQQNVRFVNDICNQKVLFGLELVVD</sequence>
<dbReference type="PANTHER" id="PTHR47967">
    <property type="entry name" value="OS07G0603500 PROTEIN-RELATED"/>
    <property type="match status" value="1"/>
</dbReference>
<evidence type="ECO:0000313" key="7">
    <source>
        <dbReference type="EMBL" id="KAK4439020.1"/>
    </source>
</evidence>
<protein>
    <recommendedName>
        <fullName evidence="9">Peptidase A1 domain-containing protein</fullName>
    </recommendedName>
</protein>
<dbReference type="InterPro" id="IPR032799">
    <property type="entry name" value="TAXi_C"/>
</dbReference>
<evidence type="ECO:0000256" key="4">
    <source>
        <dbReference type="SAM" id="MobiDB-lite"/>
    </source>
</evidence>
<dbReference type="EMBL" id="JACGWO010000001">
    <property type="protein sequence ID" value="KAK4439020.1"/>
    <property type="molecule type" value="Genomic_DNA"/>
</dbReference>
<gene>
    <name evidence="7" type="ORF">Salat_0236700</name>
</gene>
<evidence type="ECO:0000259" key="6">
    <source>
        <dbReference type="Pfam" id="PF14543"/>
    </source>
</evidence>
<dbReference type="InterPro" id="IPR032861">
    <property type="entry name" value="TAXi_N"/>
</dbReference>
<proteinExistence type="inferred from homology"/>
<dbReference type="AlphaFoldDB" id="A0AAE1YYG4"/>
<evidence type="ECO:0000256" key="1">
    <source>
        <dbReference type="ARBA" id="ARBA00007447"/>
    </source>
</evidence>
<evidence type="ECO:0000313" key="8">
    <source>
        <dbReference type="Proteomes" id="UP001293254"/>
    </source>
</evidence>
<reference evidence="7" key="1">
    <citation type="submission" date="2020-06" db="EMBL/GenBank/DDBJ databases">
        <authorList>
            <person name="Li T."/>
            <person name="Hu X."/>
            <person name="Zhang T."/>
            <person name="Song X."/>
            <person name="Zhang H."/>
            <person name="Dai N."/>
            <person name="Sheng W."/>
            <person name="Hou X."/>
            <person name="Wei L."/>
        </authorList>
    </citation>
    <scope>NUCLEOTIDE SEQUENCE</scope>
    <source>
        <strain evidence="7">3651</strain>
        <tissue evidence="7">Leaf</tissue>
    </source>
</reference>
<dbReference type="GO" id="GO:0006508">
    <property type="term" value="P:proteolysis"/>
    <property type="evidence" value="ECO:0007669"/>
    <property type="project" value="UniProtKB-KW"/>
</dbReference>
<feature type="domain" description="Xylanase inhibitor C-terminal" evidence="5">
    <location>
        <begin position="162"/>
        <end position="296"/>
    </location>
</feature>
<feature type="compositionally biased region" description="Polar residues" evidence="4">
    <location>
        <begin position="1"/>
        <end position="27"/>
    </location>
</feature>
<evidence type="ECO:0000256" key="3">
    <source>
        <dbReference type="ARBA" id="ARBA00022801"/>
    </source>
</evidence>
<feature type="region of interest" description="Disordered" evidence="4">
    <location>
        <begin position="1"/>
        <end position="28"/>
    </location>
</feature>
<comment type="caution">
    <text evidence="7">The sequence shown here is derived from an EMBL/GenBank/DDBJ whole genome shotgun (WGS) entry which is preliminary data.</text>
</comment>
<evidence type="ECO:0000259" key="5">
    <source>
        <dbReference type="Pfam" id="PF14541"/>
    </source>
</evidence>
<organism evidence="7 8">
    <name type="scientific">Sesamum alatum</name>
    <dbReference type="NCBI Taxonomy" id="300844"/>
    <lineage>
        <taxon>Eukaryota</taxon>
        <taxon>Viridiplantae</taxon>
        <taxon>Streptophyta</taxon>
        <taxon>Embryophyta</taxon>
        <taxon>Tracheophyta</taxon>
        <taxon>Spermatophyta</taxon>
        <taxon>Magnoliopsida</taxon>
        <taxon>eudicotyledons</taxon>
        <taxon>Gunneridae</taxon>
        <taxon>Pentapetalae</taxon>
        <taxon>asterids</taxon>
        <taxon>lamiids</taxon>
        <taxon>Lamiales</taxon>
        <taxon>Pedaliaceae</taxon>
        <taxon>Sesamum</taxon>
    </lineage>
</organism>
<dbReference type="Gene3D" id="2.40.70.10">
    <property type="entry name" value="Acid Proteases"/>
    <property type="match status" value="2"/>
</dbReference>
<dbReference type="Pfam" id="PF14543">
    <property type="entry name" value="TAXi_N"/>
    <property type="match status" value="1"/>
</dbReference>
<dbReference type="GO" id="GO:0008233">
    <property type="term" value="F:peptidase activity"/>
    <property type="evidence" value="ECO:0007669"/>
    <property type="project" value="UniProtKB-KW"/>
</dbReference>
<dbReference type="Proteomes" id="UP001293254">
    <property type="component" value="Unassembled WGS sequence"/>
</dbReference>
<dbReference type="InterPro" id="IPR021109">
    <property type="entry name" value="Peptidase_aspartic_dom_sf"/>
</dbReference>
<feature type="domain" description="Xylanase inhibitor N-terminal" evidence="6">
    <location>
        <begin position="63"/>
        <end position="151"/>
    </location>
</feature>
<accession>A0AAE1YYG4</accession>
<name>A0AAE1YYG4_9LAMI</name>
<comment type="similarity">
    <text evidence="1">Belongs to the peptidase A1 family.</text>
</comment>
<dbReference type="SUPFAM" id="SSF50630">
    <property type="entry name" value="Acid proteases"/>
    <property type="match status" value="1"/>
</dbReference>
<reference evidence="7" key="2">
    <citation type="journal article" date="2024" name="Plant">
        <title>Genomic evolution and insights into agronomic trait innovations of Sesamum species.</title>
        <authorList>
            <person name="Miao H."/>
            <person name="Wang L."/>
            <person name="Qu L."/>
            <person name="Liu H."/>
            <person name="Sun Y."/>
            <person name="Le M."/>
            <person name="Wang Q."/>
            <person name="Wei S."/>
            <person name="Zheng Y."/>
            <person name="Lin W."/>
            <person name="Duan Y."/>
            <person name="Cao H."/>
            <person name="Xiong S."/>
            <person name="Wang X."/>
            <person name="Wei L."/>
            <person name="Li C."/>
            <person name="Ma Q."/>
            <person name="Ju M."/>
            <person name="Zhao R."/>
            <person name="Li G."/>
            <person name="Mu C."/>
            <person name="Tian Q."/>
            <person name="Mei H."/>
            <person name="Zhang T."/>
            <person name="Gao T."/>
            <person name="Zhang H."/>
        </authorList>
    </citation>
    <scope>NUCLEOTIDE SEQUENCE</scope>
    <source>
        <strain evidence="7">3651</strain>
    </source>
</reference>
<dbReference type="GO" id="GO:0005576">
    <property type="term" value="C:extracellular region"/>
    <property type="evidence" value="ECO:0007669"/>
    <property type="project" value="TreeGrafter"/>
</dbReference>
<dbReference type="InterPro" id="IPR051708">
    <property type="entry name" value="Plant_Aspart_Prot_A1"/>
</dbReference>
<dbReference type="PANTHER" id="PTHR47967:SF123">
    <property type="entry name" value="ASPARTIC PROTEINASE NEPENTHESIN-1-LIKE"/>
    <property type="match status" value="1"/>
</dbReference>
<keyword evidence="3" id="KW-0378">Hydrolase</keyword>
<evidence type="ECO:0000256" key="2">
    <source>
        <dbReference type="ARBA" id="ARBA00022670"/>
    </source>
</evidence>